<name>A0A023FRY4_AMBCJ</name>
<feature type="non-terminal residue" evidence="2">
    <location>
        <position position="1"/>
    </location>
</feature>
<reference evidence="2" key="1">
    <citation type="submission" date="2014-03" db="EMBL/GenBank/DDBJ databases">
        <title>The sialotranscriptome of Amblyomma triste, Amblyomma parvum and Amblyomma cajennense ticks, uncovered by 454-based RNA-seq.</title>
        <authorList>
            <person name="Garcia G.R."/>
            <person name="Gardinassi L.G."/>
            <person name="Ribeiro J.M."/>
            <person name="Anatriello E."/>
            <person name="Ferreira B.R."/>
            <person name="Moreira H.N."/>
            <person name="Mafra C."/>
            <person name="Olegario M.M."/>
            <person name="Szabo P.J."/>
            <person name="Miranda-Santos I.K."/>
            <person name="Maruyama S.R."/>
        </authorList>
    </citation>
    <scope>NUCLEOTIDE SEQUENCE</scope>
    <source>
        <strain evidence="2">Uberlandia</strain>
        <tissue evidence="2">Salivary glands</tissue>
    </source>
</reference>
<proteinExistence type="evidence at transcript level"/>
<dbReference type="Pfam" id="PF02098">
    <property type="entry name" value="His_binding"/>
    <property type="match status" value="1"/>
</dbReference>
<sequence>TSVLSSHTWTMEATKFMLALAVAFCMMAAASSTPKKRDKTQRISDLTGIDERLYIKWRNYNETENRCHSATKKSGSGKHFVYTLRVWPAGWEHLLLYDTNMTTEATEGHQEDNAARYKFLSNYPNVLRELIHTNPRKNCFILKEKLEGNKTGCQLVRTESTIENPVPKNCEKAYETHCPGEKFELYEDWCKYMQDIIR</sequence>
<dbReference type="GO" id="GO:0043176">
    <property type="term" value="F:amine binding"/>
    <property type="evidence" value="ECO:0007669"/>
    <property type="project" value="InterPro"/>
</dbReference>
<dbReference type="InterPro" id="IPR002970">
    <property type="entry name" value="Tick_his-bd"/>
</dbReference>
<dbReference type="InterPro" id="IPR012674">
    <property type="entry name" value="Calycin"/>
</dbReference>
<dbReference type="AlphaFoldDB" id="A0A023FRY4"/>
<dbReference type="SUPFAM" id="SSF50814">
    <property type="entry name" value="Lipocalins"/>
    <property type="match status" value="1"/>
</dbReference>
<dbReference type="GO" id="GO:0030682">
    <property type="term" value="P:symbiont-mediated perturbation of host defenses"/>
    <property type="evidence" value="ECO:0007669"/>
    <property type="project" value="InterPro"/>
</dbReference>
<dbReference type="EMBL" id="GBBK01000333">
    <property type="protein sequence ID" value="JAC24149.1"/>
    <property type="molecule type" value="mRNA"/>
</dbReference>
<keyword evidence="1" id="KW-0732">Signal</keyword>
<accession>A0A023FRY4</accession>
<organism evidence="2">
    <name type="scientific">Amblyomma cajennense</name>
    <name type="common">Cayenne tick</name>
    <name type="synonym">Acarus cajennensis</name>
    <dbReference type="NCBI Taxonomy" id="34607"/>
    <lineage>
        <taxon>Eukaryota</taxon>
        <taxon>Metazoa</taxon>
        <taxon>Ecdysozoa</taxon>
        <taxon>Arthropoda</taxon>
        <taxon>Chelicerata</taxon>
        <taxon>Arachnida</taxon>
        <taxon>Acari</taxon>
        <taxon>Parasitiformes</taxon>
        <taxon>Ixodida</taxon>
        <taxon>Ixodoidea</taxon>
        <taxon>Ixodidae</taxon>
        <taxon>Amblyomminae</taxon>
        <taxon>Amblyomma</taxon>
    </lineage>
</organism>
<dbReference type="Gene3D" id="2.40.128.20">
    <property type="match status" value="1"/>
</dbReference>
<feature type="chain" id="PRO_5001520150" evidence="1">
    <location>
        <begin position="33"/>
        <end position="198"/>
    </location>
</feature>
<evidence type="ECO:0000313" key="2">
    <source>
        <dbReference type="EMBL" id="JAC24149.1"/>
    </source>
</evidence>
<protein>
    <submittedName>
        <fullName evidence="2">Putative secreted protein</fullName>
    </submittedName>
</protein>
<feature type="signal peptide" evidence="1">
    <location>
        <begin position="1"/>
        <end position="32"/>
    </location>
</feature>
<evidence type="ECO:0000256" key="1">
    <source>
        <dbReference type="SAM" id="SignalP"/>
    </source>
</evidence>